<evidence type="ECO:0000313" key="9">
    <source>
        <dbReference type="Proteomes" id="UP000001693"/>
    </source>
</evidence>
<reference evidence="8 9" key="1">
    <citation type="submission" date="2008-03" db="EMBL/GenBank/DDBJ databases">
        <title>Complete sequence of Leptothrix cholodnii SP-6.</title>
        <authorList>
            <consortium name="US DOE Joint Genome Institute"/>
            <person name="Copeland A."/>
            <person name="Lucas S."/>
            <person name="Lapidus A."/>
            <person name="Glavina del Rio T."/>
            <person name="Dalin E."/>
            <person name="Tice H."/>
            <person name="Bruce D."/>
            <person name="Goodwin L."/>
            <person name="Pitluck S."/>
            <person name="Chertkov O."/>
            <person name="Brettin T."/>
            <person name="Detter J.C."/>
            <person name="Han C."/>
            <person name="Kuske C.R."/>
            <person name="Schmutz J."/>
            <person name="Larimer F."/>
            <person name="Land M."/>
            <person name="Hauser L."/>
            <person name="Kyrpides N."/>
            <person name="Lykidis A."/>
            <person name="Emerson D."/>
            <person name="Richardson P."/>
        </authorList>
    </citation>
    <scope>NUCLEOTIDE SEQUENCE [LARGE SCALE GENOMIC DNA]</scope>
    <source>
        <strain evidence="9">ATCC 51168 / LMG 8142 / SP-6</strain>
    </source>
</reference>
<feature type="domain" description="Multidrug resistance protein MdtA-like beta-barrel" evidence="6">
    <location>
        <begin position="223"/>
        <end position="316"/>
    </location>
</feature>
<dbReference type="InterPro" id="IPR006143">
    <property type="entry name" value="RND_pump_MFP"/>
</dbReference>
<evidence type="ECO:0000259" key="4">
    <source>
        <dbReference type="Pfam" id="PF25876"/>
    </source>
</evidence>
<evidence type="ECO:0000256" key="3">
    <source>
        <dbReference type="SAM" id="SignalP"/>
    </source>
</evidence>
<evidence type="ECO:0000259" key="7">
    <source>
        <dbReference type="Pfam" id="PF25967"/>
    </source>
</evidence>
<gene>
    <name evidence="8" type="ordered locus">Lcho_3714</name>
</gene>
<feature type="domain" description="Multidrug resistance protein MdtA-like alpha-helical hairpin" evidence="4">
    <location>
        <begin position="116"/>
        <end position="186"/>
    </location>
</feature>
<feature type="signal peptide" evidence="3">
    <location>
        <begin position="1"/>
        <end position="34"/>
    </location>
</feature>
<dbReference type="Gene3D" id="1.10.287.470">
    <property type="entry name" value="Helix hairpin bin"/>
    <property type="match status" value="1"/>
</dbReference>
<dbReference type="PROSITE" id="PS51257">
    <property type="entry name" value="PROKAR_LIPOPROTEIN"/>
    <property type="match status" value="1"/>
</dbReference>
<dbReference type="eggNOG" id="COG0845">
    <property type="taxonomic scope" value="Bacteria"/>
</dbReference>
<name>B1Y5S2_LEPCP</name>
<dbReference type="GO" id="GO:0022857">
    <property type="term" value="F:transmembrane transporter activity"/>
    <property type="evidence" value="ECO:0007669"/>
    <property type="project" value="InterPro"/>
</dbReference>
<dbReference type="Pfam" id="PF25917">
    <property type="entry name" value="BSH_RND"/>
    <property type="match status" value="1"/>
</dbReference>
<dbReference type="Pfam" id="PF25967">
    <property type="entry name" value="RND-MFP_C"/>
    <property type="match status" value="1"/>
</dbReference>
<evidence type="ECO:0000259" key="6">
    <source>
        <dbReference type="Pfam" id="PF25944"/>
    </source>
</evidence>
<dbReference type="STRING" id="395495.Lcho_3714"/>
<protein>
    <submittedName>
        <fullName evidence="8">Efflux transporter, RND family, MFP subunit</fullName>
    </submittedName>
</protein>
<feature type="domain" description="Multidrug resistance protein MdtA-like C-terminal permuted SH3" evidence="7">
    <location>
        <begin position="324"/>
        <end position="382"/>
    </location>
</feature>
<dbReference type="AlphaFoldDB" id="B1Y5S2"/>
<comment type="similarity">
    <text evidence="2">Belongs to the membrane fusion protein (MFP) (TC 8.A.1) family.</text>
</comment>
<accession>B1Y5S2</accession>
<dbReference type="Proteomes" id="UP000001693">
    <property type="component" value="Chromosome"/>
</dbReference>
<dbReference type="NCBIfam" id="TIGR01730">
    <property type="entry name" value="RND_mfp"/>
    <property type="match status" value="1"/>
</dbReference>
<dbReference type="KEGG" id="lch:Lcho_3714"/>
<dbReference type="EMBL" id="CP001013">
    <property type="protein sequence ID" value="ACB35968.1"/>
    <property type="molecule type" value="Genomic_DNA"/>
</dbReference>
<organism evidence="8 9">
    <name type="scientific">Leptothrix cholodnii (strain ATCC 51168 / LMG 8142 / SP-6)</name>
    <name type="common">Leptothrix discophora (strain SP-6)</name>
    <dbReference type="NCBI Taxonomy" id="395495"/>
    <lineage>
        <taxon>Bacteria</taxon>
        <taxon>Pseudomonadati</taxon>
        <taxon>Pseudomonadota</taxon>
        <taxon>Betaproteobacteria</taxon>
        <taxon>Burkholderiales</taxon>
        <taxon>Sphaerotilaceae</taxon>
        <taxon>Leptothrix</taxon>
    </lineage>
</organism>
<feature type="chain" id="PRO_5002770542" evidence="3">
    <location>
        <begin position="35"/>
        <end position="408"/>
    </location>
</feature>
<keyword evidence="9" id="KW-1185">Reference proteome</keyword>
<dbReference type="PANTHER" id="PTHR30158:SF3">
    <property type="entry name" value="MULTIDRUG EFFLUX PUMP SUBUNIT ACRA-RELATED"/>
    <property type="match status" value="1"/>
</dbReference>
<feature type="domain" description="Multidrug resistance protein MdtA-like barrel-sandwich hybrid" evidence="5">
    <location>
        <begin position="76"/>
        <end position="219"/>
    </location>
</feature>
<dbReference type="GO" id="GO:0046677">
    <property type="term" value="P:response to antibiotic"/>
    <property type="evidence" value="ECO:0007669"/>
    <property type="project" value="TreeGrafter"/>
</dbReference>
<keyword evidence="3" id="KW-0732">Signal</keyword>
<dbReference type="Gene3D" id="2.40.420.20">
    <property type="match status" value="1"/>
</dbReference>
<dbReference type="PANTHER" id="PTHR30158">
    <property type="entry name" value="ACRA/E-RELATED COMPONENT OF DRUG EFFLUX TRANSPORTER"/>
    <property type="match status" value="1"/>
</dbReference>
<evidence type="ECO:0000256" key="2">
    <source>
        <dbReference type="ARBA" id="ARBA00009477"/>
    </source>
</evidence>
<dbReference type="Pfam" id="PF25944">
    <property type="entry name" value="Beta-barrel_RND"/>
    <property type="match status" value="1"/>
</dbReference>
<comment type="subcellular location">
    <subcellularLocation>
        <location evidence="1">Cell envelope</location>
    </subcellularLocation>
</comment>
<sequence length="408" mass="42193" precursor="true">MAGMNRSMRVSTGWVLALSVLSAALLVACGGGTAAPGAAGPGGGGMPPPPSVGVVTVQPASVGLTTELPGRLEAWRTAQVRSRVAGIVQKRLFTEGSDVKAGQSLFQLDAASFQAQLDSALAVQAKAEANLAQAQSTLDRNQPLAAAKVISQQEWVLNQTALKQAQADLATARAAVQTARLNVEYAAVRAPIGGHIGRALVTEGALVGQGEATLMATIQQTDPLYVNFTQSANEVLRLRRAIEGGSLKKLGKDGGRQAAPIRVVLDDGSLYPLPGKLLFTDLSVDATSGQVTLRAELPNPQGLLLPGLYVKVRLEQAQADHGMVLPQQAVTRGVAGDTVLVVGADHSVSQRTVKIGSALGNQWVVLDGLKPGEQVVVDGFQKIRPKTPVTPVPWAPPAASAAVVAASR</sequence>
<dbReference type="InterPro" id="IPR058625">
    <property type="entry name" value="MdtA-like_BSH"/>
</dbReference>
<evidence type="ECO:0000313" key="8">
    <source>
        <dbReference type="EMBL" id="ACB35968.1"/>
    </source>
</evidence>
<dbReference type="Gene3D" id="2.40.30.170">
    <property type="match status" value="1"/>
</dbReference>
<evidence type="ECO:0000259" key="5">
    <source>
        <dbReference type="Pfam" id="PF25917"/>
    </source>
</evidence>
<dbReference type="InterPro" id="IPR058627">
    <property type="entry name" value="MdtA-like_C"/>
</dbReference>
<dbReference type="Gene3D" id="2.40.50.100">
    <property type="match status" value="1"/>
</dbReference>
<dbReference type="GO" id="GO:0030313">
    <property type="term" value="C:cell envelope"/>
    <property type="evidence" value="ECO:0007669"/>
    <property type="project" value="UniProtKB-SubCell"/>
</dbReference>
<dbReference type="SUPFAM" id="SSF111369">
    <property type="entry name" value="HlyD-like secretion proteins"/>
    <property type="match status" value="1"/>
</dbReference>
<proteinExistence type="inferred from homology"/>
<dbReference type="Pfam" id="PF25876">
    <property type="entry name" value="HH_MFP_RND"/>
    <property type="match status" value="1"/>
</dbReference>
<dbReference type="InterPro" id="IPR058626">
    <property type="entry name" value="MdtA-like_b-barrel"/>
</dbReference>
<dbReference type="InterPro" id="IPR058624">
    <property type="entry name" value="MdtA-like_HH"/>
</dbReference>
<evidence type="ECO:0000256" key="1">
    <source>
        <dbReference type="ARBA" id="ARBA00004196"/>
    </source>
</evidence>
<dbReference type="HOGENOM" id="CLU_018816_2_1_4"/>
<dbReference type="FunFam" id="2.40.420.20:FF:000001">
    <property type="entry name" value="Efflux RND transporter periplasmic adaptor subunit"/>
    <property type="match status" value="1"/>
</dbReference>
<dbReference type="GO" id="GO:0005886">
    <property type="term" value="C:plasma membrane"/>
    <property type="evidence" value="ECO:0007669"/>
    <property type="project" value="TreeGrafter"/>
</dbReference>